<evidence type="ECO:0000256" key="2">
    <source>
        <dbReference type="ARBA" id="ARBA00022803"/>
    </source>
</evidence>
<name>A0A9X3S0F4_9ACTN</name>
<dbReference type="Gene3D" id="3.40.50.300">
    <property type="entry name" value="P-loop containing nucleotide triphosphate hydrolases"/>
    <property type="match status" value="1"/>
</dbReference>
<gene>
    <name evidence="7" type="ORF">OM076_02720</name>
</gene>
<evidence type="ECO:0000313" key="8">
    <source>
        <dbReference type="Proteomes" id="UP001149140"/>
    </source>
</evidence>
<keyword evidence="8" id="KW-1185">Reference proteome</keyword>
<feature type="repeat" description="TPR" evidence="3">
    <location>
        <begin position="1022"/>
        <end position="1055"/>
    </location>
</feature>
<dbReference type="Pfam" id="PF13424">
    <property type="entry name" value="TPR_12"/>
    <property type="match status" value="2"/>
</dbReference>
<dbReference type="Proteomes" id="UP001149140">
    <property type="component" value="Unassembled WGS sequence"/>
</dbReference>
<proteinExistence type="predicted"/>
<sequence>MALAVALTWLHLSDFHVRQGDGYDRDVVLDALVRSVGDLYERGRRPDVVFATGDVGFSGKAGEYAIASAFFEALLGAVRLDRSRLFVIAGNHDVDRGLGVGLARSLASREEADAYFEPSAPRPHLTQKQGAFEAWYRDFFDGVRDVPVSSCGPVELVEAGGVRLGVLAINSALFCQGDDDHAKLWVGRRPLERALRDLQALGADVRVALIHHPLDWLADGERANVRSLLADGVDVVLRGHLHETDVEQVTSPQGGLVHLVAGAAYQTRRWPNRAMYVTAENGSLEVFPIRFEDSPRPVWTVDPSVFPDAPDYSGRVPLRGPATAEVTAAAASSTPDPSTAAFRSNVPSRRGLAFVGRKPELEELARRLDTAGAERVVVVSGAPGVGKSELAREFARTHRQRYPGGTFFIDATGEAAPVDLTRVAVNHLGVRFAEGLPLEDQCEQALNALSAAPALLIFDNVGSFEAIERWLPRAGMPCHSIITSVAEPREPGWSLLLVEPLGREDSVRLVEALAGESIARTYGTQLASAADGLPVQLCPAAATLAYEQRRGRYPTPDLSLIAEETHTSFSGVYARLGASERLLLHAAAGLNAQRVSQAELRGHLTEALEWSEREYADAVDACLDLHLLQGDQDVTIHQLLAAFVRSHRLDDTLGEQLAAVRAVQFAALGTLAEQLVATPADGTLAAALLGYALTPQLWRDDGPSPSRFDLHLIGQALVEIGQFEQARPWFEQAIEEARQGDVQGRIDHAGLGVSLHQVGYCHFSLGGYEQARPWFEQAVEEARQGDVQGRIDHSTLGRSLHQVGSCYLSLGEYEQALPWFEQAVENKRVGDVHARIDHESLGVSLHTVGSCYFSLGDFEEARPWFEQAVEEARLGDVHGRIDHASVGSSLHTVGSCYLNLGEYEQARPWFERAVEETRWGDVHGRIDHESLGSSLHTVGSCYLSLGEYEQARPWFEQAVEEARLGDVHGRIDHESLGVSLHTLGYCYFSLGEFEQARPWFEQAVEEARLGDVHGRIDHESLGVSLHQVGYCYFSLGEFEQARAWFEQAVEAKRLGGVHGRVDRQSLRTSLVSVADCLRRLGRSDLAPGVESEAEALSDPSSSSGNSAAARAPHPP</sequence>
<dbReference type="GO" id="GO:0016787">
    <property type="term" value="F:hydrolase activity"/>
    <property type="evidence" value="ECO:0007669"/>
    <property type="project" value="InterPro"/>
</dbReference>
<dbReference type="SMART" id="SM00028">
    <property type="entry name" value="TPR"/>
    <property type="match status" value="8"/>
</dbReference>
<dbReference type="Pfam" id="PF13181">
    <property type="entry name" value="TPR_8"/>
    <property type="match status" value="4"/>
</dbReference>
<accession>A0A9X3S0F4</accession>
<feature type="compositionally biased region" description="Low complexity" evidence="4">
    <location>
        <begin position="1096"/>
        <end position="1115"/>
    </location>
</feature>
<evidence type="ECO:0000259" key="6">
    <source>
        <dbReference type="Pfam" id="PF13191"/>
    </source>
</evidence>
<dbReference type="Pfam" id="PF00149">
    <property type="entry name" value="Metallophos"/>
    <property type="match status" value="1"/>
</dbReference>
<dbReference type="InterPro" id="IPR011990">
    <property type="entry name" value="TPR-like_helical_dom_sf"/>
</dbReference>
<dbReference type="InterPro" id="IPR041664">
    <property type="entry name" value="AAA_16"/>
</dbReference>
<dbReference type="InterPro" id="IPR019734">
    <property type="entry name" value="TPR_rpt"/>
</dbReference>
<protein>
    <submittedName>
        <fullName evidence="7">Tetratricopeptide repeat protein</fullName>
    </submittedName>
</protein>
<feature type="domain" description="Orc1-like AAA ATPase" evidence="6">
    <location>
        <begin position="354"/>
        <end position="415"/>
    </location>
</feature>
<dbReference type="PANTHER" id="PTHR45641">
    <property type="entry name" value="TETRATRICOPEPTIDE REPEAT PROTEIN (AFU_ORTHOLOGUE AFUA_6G03870)"/>
    <property type="match status" value="1"/>
</dbReference>
<evidence type="ECO:0000256" key="1">
    <source>
        <dbReference type="ARBA" id="ARBA00022737"/>
    </source>
</evidence>
<dbReference type="PROSITE" id="PS50005">
    <property type="entry name" value="TPR"/>
    <property type="match status" value="3"/>
</dbReference>
<dbReference type="AlphaFoldDB" id="A0A9X3S0F4"/>
<dbReference type="SUPFAM" id="SSF81901">
    <property type="entry name" value="HCP-like"/>
    <property type="match status" value="1"/>
</dbReference>
<feature type="domain" description="Calcineurin-like phosphoesterase" evidence="5">
    <location>
        <begin position="10"/>
        <end position="243"/>
    </location>
</feature>
<keyword evidence="1" id="KW-0677">Repeat</keyword>
<comment type="caution">
    <text evidence="7">The sequence shown here is derived from an EMBL/GenBank/DDBJ whole genome shotgun (WGS) entry which is preliminary data.</text>
</comment>
<dbReference type="Gene3D" id="1.25.40.10">
    <property type="entry name" value="Tetratricopeptide repeat domain"/>
    <property type="match status" value="2"/>
</dbReference>
<evidence type="ECO:0000256" key="3">
    <source>
        <dbReference type="PROSITE-ProRule" id="PRU00339"/>
    </source>
</evidence>
<dbReference type="InterPro" id="IPR004843">
    <property type="entry name" value="Calcineurin-like_PHP"/>
</dbReference>
<dbReference type="InterPro" id="IPR029052">
    <property type="entry name" value="Metallo-depent_PP-like"/>
</dbReference>
<feature type="repeat" description="TPR" evidence="3">
    <location>
        <begin position="797"/>
        <end position="830"/>
    </location>
</feature>
<feature type="repeat" description="TPR" evidence="3">
    <location>
        <begin position="887"/>
        <end position="920"/>
    </location>
</feature>
<keyword evidence="2 3" id="KW-0802">TPR repeat</keyword>
<dbReference type="PANTHER" id="PTHR45641:SF19">
    <property type="entry name" value="NEPHROCYSTIN-3"/>
    <property type="match status" value="1"/>
</dbReference>
<evidence type="ECO:0000256" key="4">
    <source>
        <dbReference type="SAM" id="MobiDB-lite"/>
    </source>
</evidence>
<feature type="region of interest" description="Disordered" evidence="4">
    <location>
        <begin position="1087"/>
        <end position="1115"/>
    </location>
</feature>
<dbReference type="RefSeq" id="WP_270037838.1">
    <property type="nucleotide sequence ID" value="NZ_JAPDOD010000002.1"/>
</dbReference>
<dbReference type="SUPFAM" id="SSF56300">
    <property type="entry name" value="Metallo-dependent phosphatases"/>
    <property type="match status" value="1"/>
</dbReference>
<evidence type="ECO:0000313" key="7">
    <source>
        <dbReference type="EMBL" id="MDA0159166.1"/>
    </source>
</evidence>
<dbReference type="EMBL" id="JAPDOD010000002">
    <property type="protein sequence ID" value="MDA0159166.1"/>
    <property type="molecule type" value="Genomic_DNA"/>
</dbReference>
<organism evidence="7 8">
    <name type="scientific">Solirubrobacter ginsenosidimutans</name>
    <dbReference type="NCBI Taxonomy" id="490573"/>
    <lineage>
        <taxon>Bacteria</taxon>
        <taxon>Bacillati</taxon>
        <taxon>Actinomycetota</taxon>
        <taxon>Thermoleophilia</taxon>
        <taxon>Solirubrobacterales</taxon>
        <taxon>Solirubrobacteraceae</taxon>
        <taxon>Solirubrobacter</taxon>
    </lineage>
</organism>
<evidence type="ECO:0000259" key="5">
    <source>
        <dbReference type="Pfam" id="PF00149"/>
    </source>
</evidence>
<dbReference type="Pfam" id="PF13191">
    <property type="entry name" value="AAA_16"/>
    <property type="match status" value="1"/>
</dbReference>
<dbReference type="SUPFAM" id="SSF52540">
    <property type="entry name" value="P-loop containing nucleoside triphosphate hydrolases"/>
    <property type="match status" value="1"/>
</dbReference>
<reference evidence="7" key="1">
    <citation type="submission" date="2022-10" db="EMBL/GenBank/DDBJ databases">
        <title>The WGS of Solirubrobacter ginsenosidimutans DSM 21036.</title>
        <authorList>
            <person name="Jiang Z."/>
        </authorList>
    </citation>
    <scope>NUCLEOTIDE SEQUENCE</scope>
    <source>
        <strain evidence="7">DSM 21036</strain>
    </source>
</reference>
<dbReference type="Gene3D" id="3.60.21.10">
    <property type="match status" value="1"/>
</dbReference>
<dbReference type="InterPro" id="IPR027417">
    <property type="entry name" value="P-loop_NTPase"/>
</dbReference>